<gene>
    <name evidence="1" type="ORF">M153_373000958</name>
</gene>
<keyword evidence="2" id="KW-1185">Reference proteome</keyword>
<dbReference type="EMBL" id="LGUB01000132">
    <property type="protein sequence ID" value="KRH94132.1"/>
    <property type="molecule type" value="Genomic_DNA"/>
</dbReference>
<sequence length="301" mass="35230">MEQLNQLLEDRKWYNAYLYLNSLDESQYTEKLVDSFLNKTIPLASQLYPLSLTQTVIKVTKKYSQRLDALIELESKIEESIFKEKAHKDSLILLKIAITEMFFETNKNIESQIYELKAMDLNQEQQQAFDHLALRYFEKCGNSDEAYLCSKRLNFSEKMAENALHARNVFFLPELDEKESALYKAVREGNYSYVLKSKTENLDFILEKTYIIKMLDICRNQKEIDLIKLGKDLNLEQNSLLLLLIKAIGLNIIDGKINGVKNLLEIFNVNLQTVAKADLTEIKEQFEAWRDRVDEIIRVME</sequence>
<accession>A0A0R0M3P8</accession>
<protein>
    <submittedName>
        <fullName evidence="1">26S proteasome regulatory complex, subunit RPN9/PSMD13</fullName>
    </submittedName>
</protein>
<evidence type="ECO:0000313" key="2">
    <source>
        <dbReference type="Proteomes" id="UP000051530"/>
    </source>
</evidence>
<dbReference type="Proteomes" id="UP000051530">
    <property type="component" value="Unassembled WGS sequence"/>
</dbReference>
<name>A0A0R0M3P8_9MICR</name>
<dbReference type="OrthoDB" id="1093at2759"/>
<proteinExistence type="predicted"/>
<reference evidence="1 2" key="1">
    <citation type="submission" date="2015-07" db="EMBL/GenBank/DDBJ databases">
        <title>The genome of Pseudoloma neurophilia, a relevant intracellular parasite of the zebrafish.</title>
        <authorList>
            <person name="Ndikumana S."/>
            <person name="Pelin A."/>
            <person name="Sanders J."/>
            <person name="Corradi N."/>
        </authorList>
    </citation>
    <scope>NUCLEOTIDE SEQUENCE [LARGE SCALE GENOMIC DNA]</scope>
    <source>
        <strain evidence="1 2">MK1</strain>
    </source>
</reference>
<dbReference type="GO" id="GO:0000502">
    <property type="term" value="C:proteasome complex"/>
    <property type="evidence" value="ECO:0007669"/>
    <property type="project" value="UniProtKB-KW"/>
</dbReference>
<keyword evidence="1" id="KW-0647">Proteasome</keyword>
<organism evidence="1 2">
    <name type="scientific">Pseudoloma neurophilia</name>
    <dbReference type="NCBI Taxonomy" id="146866"/>
    <lineage>
        <taxon>Eukaryota</taxon>
        <taxon>Fungi</taxon>
        <taxon>Fungi incertae sedis</taxon>
        <taxon>Microsporidia</taxon>
        <taxon>Pseudoloma</taxon>
    </lineage>
</organism>
<comment type="caution">
    <text evidence="1">The sequence shown here is derived from an EMBL/GenBank/DDBJ whole genome shotgun (WGS) entry which is preliminary data.</text>
</comment>
<dbReference type="AlphaFoldDB" id="A0A0R0M3P8"/>
<evidence type="ECO:0000313" key="1">
    <source>
        <dbReference type="EMBL" id="KRH94132.1"/>
    </source>
</evidence>
<dbReference type="VEuPathDB" id="MicrosporidiaDB:M153_373000958"/>